<evidence type="ECO:0000313" key="7">
    <source>
        <dbReference type="EMBL" id="MBY22924.1"/>
    </source>
</evidence>
<gene>
    <name evidence="7" type="ORF">g.2454</name>
</gene>
<reference evidence="7" key="1">
    <citation type="submission" date="2018-04" db="EMBL/GenBank/DDBJ databases">
        <title>Transcriptome of Schizaphis graminum biotype I.</title>
        <authorList>
            <person name="Scully E.D."/>
            <person name="Geib S.M."/>
            <person name="Palmer N.A."/>
            <person name="Koch K."/>
            <person name="Bradshaw J."/>
            <person name="Heng-Moss T."/>
            <person name="Sarath G."/>
        </authorList>
    </citation>
    <scope>NUCLEOTIDE SEQUENCE</scope>
</reference>
<dbReference type="EMBL" id="GGMR01010305">
    <property type="protein sequence ID" value="MBY22924.1"/>
    <property type="molecule type" value="Transcribed_RNA"/>
</dbReference>
<dbReference type="InterPro" id="IPR028002">
    <property type="entry name" value="Myb_DNA-bind_5"/>
</dbReference>
<sequence>MASNSSTKRQRATNFSFSEKELLLKYALQNRSVLENKESSSVSWKDKNKCWMQIAQLYNSTTTGCPRDAVSLRLKYEGIKKLLRGSKSEIFKTGGGPCTQNYSSSSELEKQLFEVIQLSVEGLPSMFDSDAMLSWMIMKIL</sequence>
<comment type="subunit">
    <text evidence="1">Self-associates forming complexes of several hundred monomers.</text>
</comment>
<dbReference type="AlphaFoldDB" id="A0A2S2P0M0"/>
<name>A0A2S2P0M0_SCHGA</name>
<evidence type="ECO:0000256" key="4">
    <source>
        <dbReference type="ARBA" id="ARBA00023163"/>
    </source>
</evidence>
<evidence type="ECO:0000256" key="1">
    <source>
        <dbReference type="ARBA" id="ARBA00011764"/>
    </source>
</evidence>
<accession>A0A2S2P0M0</accession>
<dbReference type="Pfam" id="PF13873">
    <property type="entry name" value="Myb_DNA-bind_5"/>
    <property type="match status" value="1"/>
</dbReference>
<comment type="function">
    <text evidence="5">Involved in transvection phenomena (= synapsis-dependent gene expression), where the synaptic pairing of chromosomes carrying genes with which zeste interacts influences the expression of these genes. Zeste binds to DNA and stimulates transcription from a nearby promoter.</text>
</comment>
<evidence type="ECO:0000256" key="2">
    <source>
        <dbReference type="ARBA" id="ARBA00016807"/>
    </source>
</evidence>
<organism evidence="7">
    <name type="scientific">Schizaphis graminum</name>
    <name type="common">Green bug aphid</name>
    <dbReference type="NCBI Taxonomy" id="13262"/>
    <lineage>
        <taxon>Eukaryota</taxon>
        <taxon>Metazoa</taxon>
        <taxon>Ecdysozoa</taxon>
        <taxon>Arthropoda</taxon>
        <taxon>Hexapoda</taxon>
        <taxon>Insecta</taxon>
        <taxon>Pterygota</taxon>
        <taxon>Neoptera</taxon>
        <taxon>Paraneoptera</taxon>
        <taxon>Hemiptera</taxon>
        <taxon>Sternorrhyncha</taxon>
        <taxon>Aphidomorpha</taxon>
        <taxon>Aphidoidea</taxon>
        <taxon>Aphididae</taxon>
        <taxon>Aphidini</taxon>
        <taxon>Schizaphis</taxon>
    </lineage>
</organism>
<evidence type="ECO:0000256" key="3">
    <source>
        <dbReference type="ARBA" id="ARBA00023015"/>
    </source>
</evidence>
<evidence type="ECO:0000256" key="5">
    <source>
        <dbReference type="ARBA" id="ARBA00025466"/>
    </source>
</evidence>
<protein>
    <recommendedName>
        <fullName evidence="2">Regulatory protein zeste</fullName>
    </recommendedName>
</protein>
<keyword evidence="3" id="KW-0805">Transcription regulation</keyword>
<feature type="domain" description="Myb/SANT-like DNA-binding" evidence="6">
    <location>
        <begin position="11"/>
        <end position="84"/>
    </location>
</feature>
<keyword evidence="4" id="KW-0804">Transcription</keyword>
<evidence type="ECO:0000259" key="6">
    <source>
        <dbReference type="Pfam" id="PF13873"/>
    </source>
</evidence>
<proteinExistence type="predicted"/>